<dbReference type="EMBL" id="DS113994">
    <property type="protein sequence ID" value="EAX92046.1"/>
    <property type="molecule type" value="Genomic_DNA"/>
</dbReference>
<reference evidence="2" key="1">
    <citation type="submission" date="2006-10" db="EMBL/GenBank/DDBJ databases">
        <authorList>
            <person name="Amadeo P."/>
            <person name="Zhao Q."/>
            <person name="Wortman J."/>
            <person name="Fraser-Liggett C."/>
            <person name="Carlton J."/>
        </authorList>
    </citation>
    <scope>NUCLEOTIDE SEQUENCE</scope>
    <source>
        <strain evidence="2">G3</strain>
    </source>
</reference>
<dbReference type="RefSeq" id="XP_001304976.1">
    <property type="nucleotide sequence ID" value="XM_001304975.1"/>
</dbReference>
<organism evidence="2 3">
    <name type="scientific">Trichomonas vaginalis (strain ATCC PRA-98 / G3)</name>
    <dbReference type="NCBI Taxonomy" id="412133"/>
    <lineage>
        <taxon>Eukaryota</taxon>
        <taxon>Metamonada</taxon>
        <taxon>Parabasalia</taxon>
        <taxon>Trichomonadida</taxon>
        <taxon>Trichomonadidae</taxon>
        <taxon>Trichomonas</taxon>
    </lineage>
</organism>
<feature type="transmembrane region" description="Helical" evidence="1">
    <location>
        <begin position="250"/>
        <end position="271"/>
    </location>
</feature>
<dbReference type="InParanoid" id="A2FSS4"/>
<protein>
    <submittedName>
        <fullName evidence="2">Uncharacterized protein</fullName>
    </submittedName>
</protein>
<dbReference type="AlphaFoldDB" id="A2FSS4"/>
<evidence type="ECO:0000313" key="2">
    <source>
        <dbReference type="EMBL" id="EAX92046.1"/>
    </source>
</evidence>
<gene>
    <name evidence="2" type="ORF">TVAG_441090</name>
</gene>
<keyword evidence="3" id="KW-1185">Reference proteome</keyword>
<sequence length="275" mass="31403">MQNVAAEVFSNECFFKGHVEMLPGDKLHIIITGDKSLQSFIKDDQKRSHEIWTSFIEWKERRLTKTPPFTNLSKITFKGVHYEYDPDNKTAIIEGEDGCIPVLYSYILEVIGITGSFIDSGCYGQCNGKFFDAPELNSIIIKGNIEYIDGPGFTRVYVFHDELSYGTHYYGANVKTLDFSQSKIRQLKIGYTIPQNLRKIILPQSQVLIDCEFPEFLKIDIENKHYLSISKIEEITLESKDPLPFYQRHMSGLFATGAVIILILIVLIIVASKKK</sequence>
<keyword evidence="1" id="KW-0812">Transmembrane</keyword>
<dbReference type="Proteomes" id="UP000001542">
    <property type="component" value="Unassembled WGS sequence"/>
</dbReference>
<proteinExistence type="predicted"/>
<dbReference type="VEuPathDB" id="TrichDB:TVAG_441090"/>
<keyword evidence="1" id="KW-1133">Transmembrane helix</keyword>
<keyword evidence="1" id="KW-0472">Membrane</keyword>
<dbReference type="VEuPathDB" id="TrichDB:TVAGG3_0928020"/>
<evidence type="ECO:0000256" key="1">
    <source>
        <dbReference type="SAM" id="Phobius"/>
    </source>
</evidence>
<dbReference type="KEGG" id="tva:4749753"/>
<accession>A2FSS4</accession>
<evidence type="ECO:0000313" key="3">
    <source>
        <dbReference type="Proteomes" id="UP000001542"/>
    </source>
</evidence>
<name>A2FSS4_TRIV3</name>
<dbReference type="SMR" id="A2FSS4"/>
<reference evidence="2" key="2">
    <citation type="journal article" date="2007" name="Science">
        <title>Draft genome sequence of the sexually transmitted pathogen Trichomonas vaginalis.</title>
        <authorList>
            <person name="Carlton J.M."/>
            <person name="Hirt R.P."/>
            <person name="Silva J.C."/>
            <person name="Delcher A.L."/>
            <person name="Schatz M."/>
            <person name="Zhao Q."/>
            <person name="Wortman J.R."/>
            <person name="Bidwell S.L."/>
            <person name="Alsmark U.C.M."/>
            <person name="Besteiro S."/>
            <person name="Sicheritz-Ponten T."/>
            <person name="Noel C.J."/>
            <person name="Dacks J.B."/>
            <person name="Foster P.G."/>
            <person name="Simillion C."/>
            <person name="Van de Peer Y."/>
            <person name="Miranda-Saavedra D."/>
            <person name="Barton G.J."/>
            <person name="Westrop G.D."/>
            <person name="Mueller S."/>
            <person name="Dessi D."/>
            <person name="Fiori P.L."/>
            <person name="Ren Q."/>
            <person name="Paulsen I."/>
            <person name="Zhang H."/>
            <person name="Bastida-Corcuera F.D."/>
            <person name="Simoes-Barbosa A."/>
            <person name="Brown M.T."/>
            <person name="Hayes R.D."/>
            <person name="Mukherjee M."/>
            <person name="Okumura C.Y."/>
            <person name="Schneider R."/>
            <person name="Smith A.J."/>
            <person name="Vanacova S."/>
            <person name="Villalvazo M."/>
            <person name="Haas B.J."/>
            <person name="Pertea M."/>
            <person name="Feldblyum T.V."/>
            <person name="Utterback T.R."/>
            <person name="Shu C.L."/>
            <person name="Osoegawa K."/>
            <person name="de Jong P.J."/>
            <person name="Hrdy I."/>
            <person name="Horvathova L."/>
            <person name="Zubacova Z."/>
            <person name="Dolezal P."/>
            <person name="Malik S.B."/>
            <person name="Logsdon J.M. Jr."/>
            <person name="Henze K."/>
            <person name="Gupta A."/>
            <person name="Wang C.C."/>
            <person name="Dunne R.L."/>
            <person name="Upcroft J.A."/>
            <person name="Upcroft P."/>
            <person name="White O."/>
            <person name="Salzberg S.L."/>
            <person name="Tang P."/>
            <person name="Chiu C.-H."/>
            <person name="Lee Y.-S."/>
            <person name="Embley T.M."/>
            <person name="Coombs G.H."/>
            <person name="Mottram J.C."/>
            <person name="Tachezy J."/>
            <person name="Fraser-Liggett C.M."/>
            <person name="Johnson P.J."/>
        </authorList>
    </citation>
    <scope>NUCLEOTIDE SEQUENCE [LARGE SCALE GENOMIC DNA]</scope>
    <source>
        <strain evidence="2">G3</strain>
    </source>
</reference>